<dbReference type="CDD" id="cd00090">
    <property type="entry name" value="HTH_ARSR"/>
    <property type="match status" value="1"/>
</dbReference>
<dbReference type="PRINTS" id="PR00778">
    <property type="entry name" value="HTHARSR"/>
</dbReference>
<dbReference type="EMBL" id="JAUJEA010000020">
    <property type="protein sequence ID" value="MDN5205572.1"/>
    <property type="molecule type" value="Genomic_DNA"/>
</dbReference>
<name>A0ABT8KXS5_9BACT</name>
<evidence type="ECO:0000259" key="1">
    <source>
        <dbReference type="PROSITE" id="PS50987"/>
    </source>
</evidence>
<dbReference type="InterPro" id="IPR011991">
    <property type="entry name" value="ArsR-like_HTH"/>
</dbReference>
<keyword evidence="3" id="KW-1185">Reference proteome</keyword>
<dbReference type="Proteomes" id="UP001172082">
    <property type="component" value="Unassembled WGS sequence"/>
</dbReference>
<gene>
    <name evidence="2" type="ORF">QQ008_29580</name>
</gene>
<feature type="domain" description="HTH arsR-type" evidence="1">
    <location>
        <begin position="1"/>
        <end position="94"/>
    </location>
</feature>
<dbReference type="InterPro" id="IPR001845">
    <property type="entry name" value="HTH_ArsR_DNA-bd_dom"/>
</dbReference>
<dbReference type="InterPro" id="IPR036390">
    <property type="entry name" value="WH_DNA-bd_sf"/>
</dbReference>
<protein>
    <submittedName>
        <fullName evidence="2">Metalloregulator ArsR/SmtB family transcription factor</fullName>
    </submittedName>
</protein>
<dbReference type="Gene3D" id="1.10.10.10">
    <property type="entry name" value="Winged helix-like DNA-binding domain superfamily/Winged helix DNA-binding domain"/>
    <property type="match status" value="1"/>
</dbReference>
<dbReference type="PANTHER" id="PTHR38600:SF1">
    <property type="entry name" value="TRANSCRIPTIONAL REGULATORY PROTEIN"/>
    <property type="match status" value="1"/>
</dbReference>
<dbReference type="Pfam" id="PF12840">
    <property type="entry name" value="HTH_20"/>
    <property type="match status" value="1"/>
</dbReference>
<organism evidence="2 3">
    <name type="scientific">Splendidivirga corallicola</name>
    <dbReference type="NCBI Taxonomy" id="3051826"/>
    <lineage>
        <taxon>Bacteria</taxon>
        <taxon>Pseudomonadati</taxon>
        <taxon>Bacteroidota</taxon>
        <taxon>Cytophagia</taxon>
        <taxon>Cytophagales</taxon>
        <taxon>Splendidivirgaceae</taxon>
        <taxon>Splendidivirga</taxon>
    </lineage>
</organism>
<dbReference type="PANTHER" id="PTHR38600">
    <property type="entry name" value="TRANSCRIPTIONAL REGULATORY PROTEIN"/>
    <property type="match status" value="1"/>
</dbReference>
<dbReference type="SUPFAM" id="SSF46785">
    <property type="entry name" value="Winged helix' DNA-binding domain"/>
    <property type="match status" value="1"/>
</dbReference>
<reference evidence="2" key="1">
    <citation type="submission" date="2023-06" db="EMBL/GenBank/DDBJ databases">
        <title>Genomic of Parafulvivirga corallium.</title>
        <authorList>
            <person name="Wang G."/>
        </authorList>
    </citation>
    <scope>NUCLEOTIDE SEQUENCE</scope>
    <source>
        <strain evidence="2">BMA10</strain>
    </source>
</reference>
<dbReference type="RefSeq" id="WP_346755593.1">
    <property type="nucleotide sequence ID" value="NZ_JAUJEA010000020.1"/>
</dbReference>
<accession>A0ABT8KXS5</accession>
<proteinExistence type="predicted"/>
<evidence type="ECO:0000313" key="2">
    <source>
        <dbReference type="EMBL" id="MDN5205572.1"/>
    </source>
</evidence>
<evidence type="ECO:0000313" key="3">
    <source>
        <dbReference type="Proteomes" id="UP001172082"/>
    </source>
</evidence>
<dbReference type="NCBIfam" id="NF033788">
    <property type="entry name" value="HTH_metalloreg"/>
    <property type="match status" value="1"/>
</dbReference>
<comment type="caution">
    <text evidence="2">The sequence shown here is derived from an EMBL/GenBank/DDBJ whole genome shotgun (WGS) entry which is preliminary data.</text>
</comment>
<sequence length="112" mass="13242">MPNKKRDNIFRAIADPTRREIFHMLVLASAALSINEIADHFPMSRQAITKHIKILNDVGLIDIVPKGRERYCYADPKPLKEIHDWVMYYEKFWENKLNLLDSYLKEKNKKGN</sequence>
<dbReference type="PROSITE" id="PS50987">
    <property type="entry name" value="HTH_ARSR_2"/>
    <property type="match status" value="1"/>
</dbReference>
<dbReference type="InterPro" id="IPR036388">
    <property type="entry name" value="WH-like_DNA-bd_sf"/>
</dbReference>
<dbReference type="SMART" id="SM00418">
    <property type="entry name" value="HTH_ARSR"/>
    <property type="match status" value="1"/>
</dbReference>